<dbReference type="EMBL" id="JADNRY010000014">
    <property type="protein sequence ID" value="KAF9074121.1"/>
    <property type="molecule type" value="Genomic_DNA"/>
</dbReference>
<accession>A0A9P5PX53</accession>
<dbReference type="AlphaFoldDB" id="A0A9P5PX53"/>
<feature type="chain" id="PRO_5040410737" evidence="1">
    <location>
        <begin position="22"/>
        <end position="90"/>
    </location>
</feature>
<organism evidence="2 3">
    <name type="scientific">Rhodocollybia butyracea</name>
    <dbReference type="NCBI Taxonomy" id="206335"/>
    <lineage>
        <taxon>Eukaryota</taxon>
        <taxon>Fungi</taxon>
        <taxon>Dikarya</taxon>
        <taxon>Basidiomycota</taxon>
        <taxon>Agaricomycotina</taxon>
        <taxon>Agaricomycetes</taxon>
        <taxon>Agaricomycetidae</taxon>
        <taxon>Agaricales</taxon>
        <taxon>Marasmiineae</taxon>
        <taxon>Omphalotaceae</taxon>
        <taxon>Rhodocollybia</taxon>
    </lineage>
</organism>
<evidence type="ECO:0000313" key="3">
    <source>
        <dbReference type="Proteomes" id="UP000772434"/>
    </source>
</evidence>
<keyword evidence="1" id="KW-0732">Signal</keyword>
<name>A0A9P5PX53_9AGAR</name>
<dbReference type="Proteomes" id="UP000772434">
    <property type="component" value="Unassembled WGS sequence"/>
</dbReference>
<sequence length="90" mass="9329">MHGLGFALASFFAATISTAYAASCDWAYDGLSGTGVGPGEAYSCSSEDFVIFAYVCNGAEPTNSGPWCCSGEFFPATEFDPAQVGDCLEI</sequence>
<protein>
    <submittedName>
        <fullName evidence="2">Uncharacterized protein</fullName>
    </submittedName>
</protein>
<evidence type="ECO:0000256" key="1">
    <source>
        <dbReference type="SAM" id="SignalP"/>
    </source>
</evidence>
<feature type="signal peptide" evidence="1">
    <location>
        <begin position="1"/>
        <end position="21"/>
    </location>
</feature>
<comment type="caution">
    <text evidence="2">The sequence shown here is derived from an EMBL/GenBank/DDBJ whole genome shotgun (WGS) entry which is preliminary data.</text>
</comment>
<keyword evidence="3" id="KW-1185">Reference proteome</keyword>
<reference evidence="2" key="1">
    <citation type="submission" date="2020-11" db="EMBL/GenBank/DDBJ databases">
        <authorList>
            <consortium name="DOE Joint Genome Institute"/>
            <person name="Ahrendt S."/>
            <person name="Riley R."/>
            <person name="Andreopoulos W."/>
            <person name="Labutti K."/>
            <person name="Pangilinan J."/>
            <person name="Ruiz-Duenas F.J."/>
            <person name="Barrasa J.M."/>
            <person name="Sanchez-Garcia M."/>
            <person name="Camarero S."/>
            <person name="Miyauchi S."/>
            <person name="Serrano A."/>
            <person name="Linde D."/>
            <person name="Babiker R."/>
            <person name="Drula E."/>
            <person name="Ayuso-Fernandez I."/>
            <person name="Pacheco R."/>
            <person name="Padilla G."/>
            <person name="Ferreira P."/>
            <person name="Barriuso J."/>
            <person name="Kellner H."/>
            <person name="Castanera R."/>
            <person name="Alfaro M."/>
            <person name="Ramirez L."/>
            <person name="Pisabarro A.G."/>
            <person name="Kuo A."/>
            <person name="Tritt A."/>
            <person name="Lipzen A."/>
            <person name="He G."/>
            <person name="Yan M."/>
            <person name="Ng V."/>
            <person name="Cullen D."/>
            <person name="Martin F."/>
            <person name="Rosso M.-N."/>
            <person name="Henrissat B."/>
            <person name="Hibbett D."/>
            <person name="Martinez A.T."/>
            <person name="Grigoriev I.V."/>
        </authorList>
    </citation>
    <scope>NUCLEOTIDE SEQUENCE</scope>
    <source>
        <strain evidence="2">AH 40177</strain>
    </source>
</reference>
<gene>
    <name evidence="2" type="ORF">BDP27DRAFT_219344</name>
</gene>
<dbReference type="OrthoDB" id="3012024at2759"/>
<evidence type="ECO:0000313" key="2">
    <source>
        <dbReference type="EMBL" id="KAF9074121.1"/>
    </source>
</evidence>
<proteinExistence type="predicted"/>